<reference evidence="1 2" key="1">
    <citation type="submission" date="2019-07" db="EMBL/GenBank/DDBJ databases">
        <authorList>
            <person name="Kim J."/>
        </authorList>
    </citation>
    <scope>NUCLEOTIDE SEQUENCE [LARGE SCALE GENOMIC DNA]</scope>
    <source>
        <strain evidence="1 2">N4</strain>
    </source>
</reference>
<evidence type="ECO:0000313" key="1">
    <source>
        <dbReference type="EMBL" id="TVX94423.1"/>
    </source>
</evidence>
<dbReference type="EMBL" id="VNJK01000001">
    <property type="protein sequence ID" value="TVX94423.1"/>
    <property type="molecule type" value="Genomic_DNA"/>
</dbReference>
<dbReference type="Proteomes" id="UP000318102">
    <property type="component" value="Unassembled WGS sequence"/>
</dbReference>
<dbReference type="InterPro" id="IPR024992">
    <property type="entry name" value="DUF3891"/>
</dbReference>
<name>A0A559J3H8_9BACL</name>
<dbReference type="AlphaFoldDB" id="A0A559J3H8"/>
<gene>
    <name evidence="1" type="ORF">FPZ44_15990</name>
</gene>
<comment type="caution">
    <text evidence="1">The sequence shown here is derived from an EMBL/GenBank/DDBJ whole genome shotgun (WGS) entry which is preliminary data.</text>
</comment>
<protein>
    <submittedName>
        <fullName evidence="1">DUF3891 family protein</fullName>
    </submittedName>
</protein>
<proteinExistence type="predicted"/>
<dbReference type="Pfam" id="PF13030">
    <property type="entry name" value="DUF3891"/>
    <property type="match status" value="1"/>
</dbReference>
<sequence>MRNVVIATRLGDSSFVHIQRSELLDCIHFIANEKERQQRIRARLGELDEHMVASHFKLLQLCDDISLYVCMNEPGVSKVNEHPWYKEGFETIIKGQKINARWISANEIKIDPCVFDSEFTATMKSKYVAKDVISRIGIHAAYKETKWSELTVTFKN</sequence>
<dbReference type="OrthoDB" id="190426at2"/>
<evidence type="ECO:0000313" key="2">
    <source>
        <dbReference type="Proteomes" id="UP000318102"/>
    </source>
</evidence>
<accession>A0A559J3H8</accession>
<organism evidence="1 2">
    <name type="scientific">Paenibacillus agilis</name>
    <dbReference type="NCBI Taxonomy" id="3020863"/>
    <lineage>
        <taxon>Bacteria</taxon>
        <taxon>Bacillati</taxon>
        <taxon>Bacillota</taxon>
        <taxon>Bacilli</taxon>
        <taxon>Bacillales</taxon>
        <taxon>Paenibacillaceae</taxon>
        <taxon>Paenibacillus</taxon>
    </lineage>
</organism>
<keyword evidence="2" id="KW-1185">Reference proteome</keyword>